<sequence>MASRLVLAVLLVAVAAMAAAAYAGDLSLAETFLAEPDGHGLVADALDFDEEMMMESETARRQLRRGGGYISYGAMGRNNVPCNRRGRSVDQYFKV</sequence>
<evidence type="ECO:0000256" key="4">
    <source>
        <dbReference type="ARBA" id="ARBA00022702"/>
    </source>
</evidence>
<reference evidence="8" key="1">
    <citation type="submission" date="2019-12" db="EMBL/GenBank/DDBJ databases">
        <authorList>
            <person name="Scholes J."/>
        </authorList>
    </citation>
    <scope>NUCLEOTIDE SEQUENCE</scope>
</reference>
<evidence type="ECO:0000256" key="2">
    <source>
        <dbReference type="ARBA" id="ARBA00009178"/>
    </source>
</evidence>
<evidence type="ECO:0000256" key="5">
    <source>
        <dbReference type="ARBA" id="ARBA00022729"/>
    </source>
</evidence>
<organism evidence="8 9">
    <name type="scientific">Striga hermonthica</name>
    <name type="common">Purple witchweed</name>
    <name type="synonym">Buchnera hermonthica</name>
    <dbReference type="NCBI Taxonomy" id="68872"/>
    <lineage>
        <taxon>Eukaryota</taxon>
        <taxon>Viridiplantae</taxon>
        <taxon>Streptophyta</taxon>
        <taxon>Embryophyta</taxon>
        <taxon>Tracheophyta</taxon>
        <taxon>Spermatophyta</taxon>
        <taxon>Magnoliopsida</taxon>
        <taxon>eudicotyledons</taxon>
        <taxon>Gunneridae</taxon>
        <taxon>Pentapetalae</taxon>
        <taxon>asterids</taxon>
        <taxon>lamiids</taxon>
        <taxon>Lamiales</taxon>
        <taxon>Orobanchaceae</taxon>
        <taxon>Buchnereae</taxon>
        <taxon>Striga</taxon>
    </lineage>
</organism>
<feature type="signal peptide" evidence="7">
    <location>
        <begin position="1"/>
        <end position="23"/>
    </location>
</feature>
<protein>
    <submittedName>
        <fullName evidence="8">Protein RALF-like 4</fullName>
    </submittedName>
</protein>
<feature type="chain" id="PRO_5040327456" evidence="7">
    <location>
        <begin position="24"/>
        <end position="95"/>
    </location>
</feature>
<keyword evidence="5 7" id="KW-0732">Signal</keyword>
<keyword evidence="6" id="KW-1015">Disulfide bond</keyword>
<evidence type="ECO:0000256" key="1">
    <source>
        <dbReference type="ARBA" id="ARBA00004613"/>
    </source>
</evidence>
<dbReference type="GO" id="GO:0005179">
    <property type="term" value="F:hormone activity"/>
    <property type="evidence" value="ECO:0007669"/>
    <property type="project" value="UniProtKB-KW"/>
</dbReference>
<accession>A0A9N7MWA0</accession>
<comment type="caution">
    <text evidence="8">The sequence shown here is derived from an EMBL/GenBank/DDBJ whole genome shotgun (WGS) entry which is preliminary data.</text>
</comment>
<comment type="subcellular location">
    <subcellularLocation>
        <location evidence="1">Secreted</location>
    </subcellularLocation>
</comment>
<dbReference type="Proteomes" id="UP001153555">
    <property type="component" value="Unassembled WGS sequence"/>
</dbReference>
<keyword evidence="9" id="KW-1185">Reference proteome</keyword>
<evidence type="ECO:0000256" key="6">
    <source>
        <dbReference type="ARBA" id="ARBA00023157"/>
    </source>
</evidence>
<proteinExistence type="inferred from homology"/>
<dbReference type="EMBL" id="CACSLK010013932">
    <property type="protein sequence ID" value="CAA0815986.1"/>
    <property type="molecule type" value="Genomic_DNA"/>
</dbReference>
<dbReference type="GO" id="GO:0009506">
    <property type="term" value="C:plasmodesma"/>
    <property type="evidence" value="ECO:0007669"/>
    <property type="project" value="TreeGrafter"/>
</dbReference>
<dbReference type="Pfam" id="PF05498">
    <property type="entry name" value="RALF"/>
    <property type="match status" value="1"/>
</dbReference>
<comment type="similarity">
    <text evidence="2">Belongs to the plant rapid alkalinization factor (RALF) family.</text>
</comment>
<evidence type="ECO:0000256" key="7">
    <source>
        <dbReference type="SAM" id="SignalP"/>
    </source>
</evidence>
<dbReference type="PANTHER" id="PTHR33136:SF34">
    <property type="entry name" value="OS12G0541700 PROTEIN"/>
    <property type="match status" value="1"/>
</dbReference>
<dbReference type="GO" id="GO:0019722">
    <property type="term" value="P:calcium-mediated signaling"/>
    <property type="evidence" value="ECO:0007669"/>
    <property type="project" value="TreeGrafter"/>
</dbReference>
<evidence type="ECO:0000256" key="3">
    <source>
        <dbReference type="ARBA" id="ARBA00022525"/>
    </source>
</evidence>
<dbReference type="OrthoDB" id="1863600at2759"/>
<dbReference type="GO" id="GO:0005576">
    <property type="term" value="C:extracellular region"/>
    <property type="evidence" value="ECO:0007669"/>
    <property type="project" value="UniProtKB-SubCell"/>
</dbReference>
<gene>
    <name evidence="8" type="ORF">SHERM_15854</name>
</gene>
<name>A0A9N7MWA0_STRHE</name>
<dbReference type="PANTHER" id="PTHR33136">
    <property type="entry name" value="RAPID ALKALINIZATION FACTOR-LIKE"/>
    <property type="match status" value="1"/>
</dbReference>
<dbReference type="InterPro" id="IPR008801">
    <property type="entry name" value="RALF"/>
</dbReference>
<dbReference type="AlphaFoldDB" id="A0A9N7MWA0"/>
<evidence type="ECO:0000313" key="9">
    <source>
        <dbReference type="Proteomes" id="UP001153555"/>
    </source>
</evidence>
<keyword evidence="4" id="KW-0372">Hormone</keyword>
<evidence type="ECO:0000313" key="8">
    <source>
        <dbReference type="EMBL" id="CAA0815986.1"/>
    </source>
</evidence>
<keyword evidence="3" id="KW-0964">Secreted</keyword>